<comment type="catalytic activity">
    <reaction evidence="9">
        <text>2-dehydro-3-deoxy-D-gluconate + ATP = 2-dehydro-3-deoxy-6-phospho-D-gluconate + ADP + H(+)</text>
        <dbReference type="Rhea" id="RHEA:14797"/>
        <dbReference type="ChEBI" id="CHEBI:15378"/>
        <dbReference type="ChEBI" id="CHEBI:30616"/>
        <dbReference type="ChEBI" id="CHEBI:57569"/>
        <dbReference type="ChEBI" id="CHEBI:57990"/>
        <dbReference type="ChEBI" id="CHEBI:456216"/>
        <dbReference type="EC" id="2.7.1.45"/>
    </reaction>
</comment>
<dbReference type="InterPro" id="IPR002173">
    <property type="entry name" value="Carboh/pur_kinase_PfkB_CS"/>
</dbReference>
<evidence type="ECO:0000256" key="10">
    <source>
        <dbReference type="ARBA" id="ARBA00054997"/>
    </source>
</evidence>
<dbReference type="Pfam" id="PF00294">
    <property type="entry name" value="PfkB"/>
    <property type="match status" value="1"/>
</dbReference>
<comment type="pathway">
    <text evidence="7">Carbohydrate acid metabolism; 2-dehydro-3-deoxy-D-gluconate degradation; D-glyceraldehyde 3-phosphate and pyruvate from 2-dehydro-3-deoxy-D-gluconate: step 1/2.</text>
</comment>
<accession>A0A1C3VNI9</accession>
<keyword evidence="5" id="KW-0067">ATP-binding</keyword>
<evidence type="ECO:0000256" key="8">
    <source>
        <dbReference type="ARBA" id="ARBA00044254"/>
    </source>
</evidence>
<evidence type="ECO:0000256" key="3">
    <source>
        <dbReference type="ARBA" id="ARBA00022741"/>
    </source>
</evidence>
<dbReference type="InterPro" id="IPR050306">
    <property type="entry name" value="PfkB_Carbo_kinase"/>
</dbReference>
<dbReference type="PANTHER" id="PTHR43085">
    <property type="entry name" value="HEXOKINASE FAMILY MEMBER"/>
    <property type="match status" value="1"/>
</dbReference>
<evidence type="ECO:0000256" key="7">
    <source>
        <dbReference type="ARBA" id="ARBA00043951"/>
    </source>
</evidence>
<gene>
    <name evidence="16" type="ORF">GA0061099_1004311</name>
</gene>
<dbReference type="Proteomes" id="UP000183174">
    <property type="component" value="Unassembled WGS sequence"/>
</dbReference>
<dbReference type="AlphaFoldDB" id="A0A1C3VNI9"/>
<evidence type="ECO:0000259" key="15">
    <source>
        <dbReference type="Pfam" id="PF00294"/>
    </source>
</evidence>
<evidence type="ECO:0000256" key="12">
    <source>
        <dbReference type="ARBA" id="ARBA00067931"/>
    </source>
</evidence>
<dbReference type="SUPFAM" id="SSF53613">
    <property type="entry name" value="Ribokinase-like"/>
    <property type="match status" value="1"/>
</dbReference>
<reference evidence="16 17" key="1">
    <citation type="submission" date="2016-08" db="EMBL/GenBank/DDBJ databases">
        <authorList>
            <person name="Seilhamer J.J."/>
        </authorList>
    </citation>
    <scope>NUCLEOTIDE SEQUENCE [LARGE SCALE GENOMIC DNA]</scope>
    <source>
        <strain evidence="16 17">CCBAU 10071</strain>
    </source>
</reference>
<dbReference type="GO" id="GO:0042840">
    <property type="term" value="P:D-glucuronate catabolic process"/>
    <property type="evidence" value="ECO:0007669"/>
    <property type="project" value="TreeGrafter"/>
</dbReference>
<dbReference type="CDD" id="cd01166">
    <property type="entry name" value="KdgK"/>
    <property type="match status" value="1"/>
</dbReference>
<dbReference type="GO" id="GO:0006974">
    <property type="term" value="P:DNA damage response"/>
    <property type="evidence" value="ECO:0007669"/>
    <property type="project" value="TreeGrafter"/>
</dbReference>
<keyword evidence="2" id="KW-0808">Transferase</keyword>
<dbReference type="GO" id="GO:0005524">
    <property type="term" value="F:ATP binding"/>
    <property type="evidence" value="ECO:0007669"/>
    <property type="project" value="UniProtKB-KW"/>
</dbReference>
<dbReference type="PROSITE" id="PS00584">
    <property type="entry name" value="PFKB_KINASES_2"/>
    <property type="match status" value="1"/>
</dbReference>
<dbReference type="InterPro" id="IPR011611">
    <property type="entry name" value="PfkB_dom"/>
</dbReference>
<evidence type="ECO:0000256" key="5">
    <source>
        <dbReference type="ARBA" id="ARBA00022840"/>
    </source>
</evidence>
<dbReference type="PANTHER" id="PTHR43085:SF15">
    <property type="entry name" value="2-DEHYDRO-3-DEOXYGLUCONOKINASE"/>
    <property type="match status" value="1"/>
</dbReference>
<evidence type="ECO:0000256" key="4">
    <source>
        <dbReference type="ARBA" id="ARBA00022777"/>
    </source>
</evidence>
<evidence type="ECO:0000256" key="1">
    <source>
        <dbReference type="ARBA" id="ARBA00010688"/>
    </source>
</evidence>
<proteinExistence type="inferred from homology"/>
<evidence type="ECO:0000256" key="6">
    <source>
        <dbReference type="ARBA" id="ARBA00023277"/>
    </source>
</evidence>
<organism evidence="16 17">
    <name type="scientific">Bradyrhizobium yuanmingense</name>
    <dbReference type="NCBI Taxonomy" id="108015"/>
    <lineage>
        <taxon>Bacteria</taxon>
        <taxon>Pseudomonadati</taxon>
        <taxon>Pseudomonadota</taxon>
        <taxon>Alphaproteobacteria</taxon>
        <taxon>Hyphomicrobiales</taxon>
        <taxon>Nitrobacteraceae</taxon>
        <taxon>Bradyrhizobium</taxon>
    </lineage>
</organism>
<dbReference type="GO" id="GO:0019698">
    <property type="term" value="P:D-galacturonate catabolic process"/>
    <property type="evidence" value="ECO:0007669"/>
    <property type="project" value="TreeGrafter"/>
</dbReference>
<keyword evidence="4 16" id="KW-0418">Kinase</keyword>
<evidence type="ECO:0000256" key="14">
    <source>
        <dbReference type="ARBA" id="ARBA00080545"/>
    </source>
</evidence>
<dbReference type="GO" id="GO:0008673">
    <property type="term" value="F:2-dehydro-3-deoxygluconokinase activity"/>
    <property type="evidence" value="ECO:0007669"/>
    <property type="project" value="UniProtKB-EC"/>
</dbReference>
<evidence type="ECO:0000313" key="17">
    <source>
        <dbReference type="Proteomes" id="UP000183174"/>
    </source>
</evidence>
<dbReference type="Gene3D" id="3.40.1190.20">
    <property type="match status" value="1"/>
</dbReference>
<name>A0A1C3VNI9_9BRAD</name>
<keyword evidence="6" id="KW-0119">Carbohydrate metabolism</keyword>
<sequence length="325" mass="34963">MMASVACIGECMVELRQAQGGASAGQGQGGGLYSRGFGGDTLNTAVYLARLDVKVDYLTALGDDALSDEMVAAWNAEGVGTRRVVRLAGKLPGLYMIQTDAKGERQFFHWRDSAAARQLMSLPETDELLNSLMSYDVVYLSAITLSIYDAAGRERLFGAIKRARLLGTRFVFDTNFRARGWPDRDIAREVFATAFAAADIVLTSTEDLLALHPGESHDQLMARIPTPELVFRLPEPVSLLRYPGGASEVRAEPMTKPVVDTTAAGDSFAAAYIAARLAGAEPVEAALSGHRLASLVICYPGAIIPGYAMPPKKRHRPAASRQANN</sequence>
<dbReference type="EMBL" id="FMAE01000004">
    <property type="protein sequence ID" value="SCB29380.1"/>
    <property type="molecule type" value="Genomic_DNA"/>
</dbReference>
<evidence type="ECO:0000256" key="9">
    <source>
        <dbReference type="ARBA" id="ARBA00050729"/>
    </source>
</evidence>
<evidence type="ECO:0000313" key="16">
    <source>
        <dbReference type="EMBL" id="SCB29380.1"/>
    </source>
</evidence>
<dbReference type="InterPro" id="IPR029056">
    <property type="entry name" value="Ribokinase-like"/>
</dbReference>
<dbReference type="FunFam" id="3.40.1190.20:FF:000011">
    <property type="entry name" value="2-dehydro-3-deoxygluconokinase, putative"/>
    <property type="match status" value="1"/>
</dbReference>
<evidence type="ECO:0000256" key="11">
    <source>
        <dbReference type="ARBA" id="ARBA00066369"/>
    </source>
</evidence>
<comment type="similarity">
    <text evidence="1">Belongs to the carbohydrate kinase PfkB family.</text>
</comment>
<protein>
    <recommendedName>
        <fullName evidence="12">2-dehydro-3-deoxygluconokinase</fullName>
        <ecNumber evidence="11">2.7.1.45</ecNumber>
    </recommendedName>
    <alternativeName>
        <fullName evidence="13">2-keto-3-deoxygluconokinase</fullName>
    </alternativeName>
    <alternativeName>
        <fullName evidence="14">3-deoxy-2-oxo-D-gluconate kinase</fullName>
    </alternativeName>
    <alternativeName>
        <fullName evidence="8">KDG kinase</fullName>
    </alternativeName>
</protein>
<evidence type="ECO:0000256" key="13">
    <source>
        <dbReference type="ARBA" id="ARBA00075711"/>
    </source>
</evidence>
<dbReference type="EC" id="2.7.1.45" evidence="11"/>
<comment type="function">
    <text evidence="10">Catalyzes the phosphorylation of 2-keto-3-deoxygluconate (KDG) to produce 2-keto-3-deoxy-6-phosphogluconate (KDPG).</text>
</comment>
<keyword evidence="3" id="KW-0547">Nucleotide-binding</keyword>
<dbReference type="GO" id="GO:0005829">
    <property type="term" value="C:cytosol"/>
    <property type="evidence" value="ECO:0007669"/>
    <property type="project" value="TreeGrafter"/>
</dbReference>
<feature type="domain" description="Carbohydrate kinase PfkB" evidence="15">
    <location>
        <begin position="2"/>
        <end position="304"/>
    </location>
</feature>
<evidence type="ECO:0000256" key="2">
    <source>
        <dbReference type="ARBA" id="ARBA00022679"/>
    </source>
</evidence>